<reference evidence="10" key="1">
    <citation type="submission" date="2025-08" db="UniProtKB">
        <authorList>
            <consortium name="RefSeq"/>
        </authorList>
    </citation>
    <scope>IDENTIFICATION</scope>
    <source>
        <tissue evidence="10">Entire body</tissue>
    </source>
</reference>
<keyword evidence="9" id="KW-1185">Reference proteome</keyword>
<comment type="subcellular location">
    <subcellularLocation>
        <location evidence="1">Nucleus</location>
        <location evidence="1">Nucleolus</location>
    </subcellularLocation>
</comment>
<dbReference type="CTD" id="55720"/>
<feature type="domain" description="Bms1-type G" evidence="8">
    <location>
        <begin position="85"/>
        <end position="251"/>
    </location>
</feature>
<evidence type="ECO:0000259" key="8">
    <source>
        <dbReference type="PROSITE" id="PS51714"/>
    </source>
</evidence>
<accession>A0A1W4XNG4</accession>
<evidence type="ECO:0000256" key="2">
    <source>
        <dbReference type="ARBA" id="ARBA00022517"/>
    </source>
</evidence>
<dbReference type="Pfam" id="PF04950">
    <property type="entry name" value="RIBIOP_C"/>
    <property type="match status" value="1"/>
</dbReference>
<dbReference type="RefSeq" id="XP_018333925.1">
    <property type="nucleotide sequence ID" value="XM_018478423.2"/>
</dbReference>
<dbReference type="InterPro" id="IPR030387">
    <property type="entry name" value="G_Bms1/Tsr1_dom"/>
</dbReference>
<sequence>MAIQKEVHRSGLLKQTNKPHKHGKHRSKGAVNEASQGKISIKTLSKKHKKELNKEQRRHQTQQIRRNKRNEILAKKRQLGIYSQAPFLVCVIPLNKQLDLTTALLLLNNCDEENIINKSPSGITHLSVPKFKQRFAFIQPPTDNEFATLDTLKVCNTVLFVISAASETVFNSEYIDQWGNKLLLSAFAQGLPTPTVVVTDLDSIAPKKRNEQKQAIQKLVSKWFPDEKIMNLGKNVDALNVLRKIGNQKQKNLTYRDRRTHLVAEKMEFVPEDDHTGTLKLTGYLRGTPLSANDLVHIIGIGDYQISQIEAPADPFIITKEKNPDNIKGKHVQTTFLERADPNKQTLLDSENIPDPMDAEQSWPTEEEFKNAEKEAKIKKVKKVPKGWSDYQAAWIPDEDAEMVEDSESDDEFKCTQYMCAMSEGGSDYSDTEDNMDNVTESEVAVNDQQYDKDMDMDEEKKEFETIKQAKIDRMFPDEVDTPQDIPARVRFQKYRGLESFRTSSWDPKENLPYDYGRIFQFQSFERTRKRIIKELENKDGALPGWYITVHVSKVRKEFWLSVTESRIPPILFGLLPHERKMTVVNVVLKRTSTFDKPIASKETLIFQCGCRRFTVNPIFSQHTNGNKHKFERFFQPELTVVATFFAPICFPPAPVLCFKEIDGTHVLVAQGSVLNCDPDRLIIKRVVLTGHPLKVHKRSAVVRFMFFNREDIIYFKPVKLRTKYGRTGHIKEPLGTHGHMKCIFDGQLKSMDTILMNLYKRVFPKYTYQELLCTTKNDEDITDLPN</sequence>
<dbReference type="SMART" id="SM01362">
    <property type="entry name" value="DUF663"/>
    <property type="match status" value="1"/>
</dbReference>
<dbReference type="GO" id="GO:0000462">
    <property type="term" value="P:maturation of SSU-rRNA from tricistronic rRNA transcript (SSU-rRNA, 5.8S rRNA, LSU-rRNA)"/>
    <property type="evidence" value="ECO:0007669"/>
    <property type="project" value="TreeGrafter"/>
</dbReference>
<evidence type="ECO:0000256" key="7">
    <source>
        <dbReference type="SAM" id="MobiDB-lite"/>
    </source>
</evidence>
<dbReference type="Proteomes" id="UP000192223">
    <property type="component" value="Unplaced"/>
</dbReference>
<dbReference type="SMART" id="SM00785">
    <property type="entry name" value="AARP2CN"/>
    <property type="match status" value="1"/>
</dbReference>
<dbReference type="Pfam" id="PF08142">
    <property type="entry name" value="AARP2CN"/>
    <property type="match status" value="1"/>
</dbReference>
<evidence type="ECO:0000313" key="9">
    <source>
        <dbReference type="Proteomes" id="UP000192223"/>
    </source>
</evidence>
<feature type="compositionally biased region" description="Basic residues" evidence="7">
    <location>
        <begin position="17"/>
        <end position="28"/>
    </location>
</feature>
<dbReference type="GO" id="GO:0030688">
    <property type="term" value="C:preribosome, small subunit precursor"/>
    <property type="evidence" value="ECO:0007669"/>
    <property type="project" value="TreeGrafter"/>
</dbReference>
<dbReference type="InterPro" id="IPR007034">
    <property type="entry name" value="BMS1_TSR1_C"/>
</dbReference>
<dbReference type="GO" id="GO:0005730">
    <property type="term" value="C:nucleolus"/>
    <property type="evidence" value="ECO:0007669"/>
    <property type="project" value="UniProtKB-SubCell"/>
</dbReference>
<proteinExistence type="inferred from homology"/>
<name>A0A1W4XNG4_AGRPL</name>
<dbReference type="InterPro" id="IPR039761">
    <property type="entry name" value="Bms1/Tsr1"/>
</dbReference>
<evidence type="ECO:0000313" key="10">
    <source>
        <dbReference type="RefSeq" id="XP_018333925.1"/>
    </source>
</evidence>
<comment type="function">
    <text evidence="4">Required during maturation of the 40S ribosomal subunit in the nucleolus.</text>
</comment>
<feature type="region of interest" description="Disordered" evidence="7">
    <location>
        <begin position="1"/>
        <end position="68"/>
    </location>
</feature>
<dbReference type="AlphaFoldDB" id="A0A1W4XNG4"/>
<dbReference type="InParanoid" id="A0A1W4XNG4"/>
<dbReference type="PROSITE" id="PS51714">
    <property type="entry name" value="G_BMS1"/>
    <property type="match status" value="1"/>
</dbReference>
<evidence type="ECO:0000256" key="3">
    <source>
        <dbReference type="ARBA" id="ARBA00023242"/>
    </source>
</evidence>
<dbReference type="GO" id="GO:0003924">
    <property type="term" value="F:GTPase activity"/>
    <property type="evidence" value="ECO:0007669"/>
    <property type="project" value="TreeGrafter"/>
</dbReference>
<evidence type="ECO:0000256" key="1">
    <source>
        <dbReference type="ARBA" id="ARBA00004604"/>
    </source>
</evidence>
<keyword evidence="2" id="KW-0690">Ribosome biogenesis</keyword>
<dbReference type="FunCoup" id="A0A1W4XNG4">
    <property type="interactions" value="1624"/>
</dbReference>
<feature type="compositionally biased region" description="Basic residues" evidence="7">
    <location>
        <begin position="44"/>
        <end position="68"/>
    </location>
</feature>
<organism evidence="9 10">
    <name type="scientific">Agrilus planipennis</name>
    <name type="common">Emerald ash borer</name>
    <name type="synonym">Agrilus marcopoli</name>
    <dbReference type="NCBI Taxonomy" id="224129"/>
    <lineage>
        <taxon>Eukaryota</taxon>
        <taxon>Metazoa</taxon>
        <taxon>Ecdysozoa</taxon>
        <taxon>Arthropoda</taxon>
        <taxon>Hexapoda</taxon>
        <taxon>Insecta</taxon>
        <taxon>Pterygota</taxon>
        <taxon>Neoptera</taxon>
        <taxon>Endopterygota</taxon>
        <taxon>Coleoptera</taxon>
        <taxon>Polyphaga</taxon>
        <taxon>Elateriformia</taxon>
        <taxon>Buprestoidea</taxon>
        <taxon>Buprestidae</taxon>
        <taxon>Agrilinae</taxon>
        <taxon>Agrilus</taxon>
    </lineage>
</organism>
<dbReference type="STRING" id="224129.A0A1W4XNG4"/>
<evidence type="ECO:0000256" key="5">
    <source>
        <dbReference type="ARBA" id="ARBA00038288"/>
    </source>
</evidence>
<gene>
    <name evidence="10" type="primary">LOC108743023</name>
</gene>
<dbReference type="OrthoDB" id="119302at2759"/>
<protein>
    <recommendedName>
        <fullName evidence="6">Pre-rRNA-processing protein TSR1 homolog</fullName>
    </recommendedName>
</protein>
<dbReference type="InterPro" id="IPR012948">
    <property type="entry name" value="AARP2CN"/>
</dbReference>
<dbReference type="GO" id="GO:0005525">
    <property type="term" value="F:GTP binding"/>
    <property type="evidence" value="ECO:0007669"/>
    <property type="project" value="TreeGrafter"/>
</dbReference>
<dbReference type="Pfam" id="PF22298">
    <property type="entry name" value="Tsr1_G-like"/>
    <property type="match status" value="1"/>
</dbReference>
<evidence type="ECO:0000256" key="4">
    <source>
        <dbReference type="ARBA" id="ARBA00037087"/>
    </source>
</evidence>
<dbReference type="GO" id="GO:0034511">
    <property type="term" value="F:U3 snoRNA binding"/>
    <property type="evidence" value="ECO:0007669"/>
    <property type="project" value="TreeGrafter"/>
</dbReference>
<comment type="similarity">
    <text evidence="5">Belongs to the TRAFAC class translation factor GTPase superfamily. Bms1-like GTPase family. TSR1 subfamily.</text>
</comment>
<dbReference type="GO" id="GO:0000479">
    <property type="term" value="P:endonucleolytic cleavage of tricistronic rRNA transcript (SSU-rRNA, 5.8S rRNA, LSU-rRNA)"/>
    <property type="evidence" value="ECO:0007669"/>
    <property type="project" value="TreeGrafter"/>
</dbReference>
<dbReference type="GeneID" id="108743023"/>
<evidence type="ECO:0000256" key="6">
    <source>
        <dbReference type="ARBA" id="ARBA00040070"/>
    </source>
</evidence>
<keyword evidence="3" id="KW-0539">Nucleus</keyword>
<dbReference type="PANTHER" id="PTHR12858">
    <property type="entry name" value="RIBOSOME BIOGENESIS PROTEIN"/>
    <property type="match status" value="1"/>
</dbReference>
<dbReference type="KEGG" id="apln:108743023"/>
<dbReference type="PANTHER" id="PTHR12858:SF1">
    <property type="entry name" value="PRE-RRNA-PROCESSING PROTEIN TSR1 HOMOLOG"/>
    <property type="match status" value="1"/>
</dbReference>